<dbReference type="EMBL" id="SSTE01017567">
    <property type="protein sequence ID" value="KAA0040315.1"/>
    <property type="molecule type" value="Genomic_DNA"/>
</dbReference>
<dbReference type="InterPro" id="IPR005162">
    <property type="entry name" value="Retrotrans_gag_dom"/>
</dbReference>
<comment type="caution">
    <text evidence="3">The sequence shown here is derived from an EMBL/GenBank/DDBJ whole genome shotgun (WGS) entry which is preliminary data.</text>
</comment>
<dbReference type="Proteomes" id="UP000321393">
    <property type="component" value="Unassembled WGS sequence"/>
</dbReference>
<evidence type="ECO:0000313" key="4">
    <source>
        <dbReference type="EMBL" id="TYK23391.1"/>
    </source>
</evidence>
<evidence type="ECO:0000259" key="2">
    <source>
        <dbReference type="Pfam" id="PF03732"/>
    </source>
</evidence>
<evidence type="ECO:0000313" key="6">
    <source>
        <dbReference type="Proteomes" id="UP000321947"/>
    </source>
</evidence>
<dbReference type="GO" id="GO:0003964">
    <property type="term" value="F:RNA-directed DNA polymerase activity"/>
    <property type="evidence" value="ECO:0007669"/>
    <property type="project" value="UniProtKB-KW"/>
</dbReference>
<evidence type="ECO:0000313" key="3">
    <source>
        <dbReference type="EMBL" id="KAA0040315.1"/>
    </source>
</evidence>
<keyword evidence="3" id="KW-0695">RNA-directed DNA polymerase</keyword>
<evidence type="ECO:0000313" key="5">
    <source>
        <dbReference type="Proteomes" id="UP000321393"/>
    </source>
</evidence>
<dbReference type="Pfam" id="PF03732">
    <property type="entry name" value="Retrotrans_gag"/>
    <property type="match status" value="1"/>
</dbReference>
<feature type="region of interest" description="Disordered" evidence="1">
    <location>
        <begin position="1"/>
        <end position="41"/>
    </location>
</feature>
<dbReference type="OrthoDB" id="1934635at2759"/>
<dbReference type="EMBL" id="SSTD01004586">
    <property type="protein sequence ID" value="TYK23391.1"/>
    <property type="molecule type" value="Genomic_DNA"/>
</dbReference>
<name>A0A5A7TFW7_CUCMM</name>
<evidence type="ECO:0000256" key="1">
    <source>
        <dbReference type="SAM" id="MobiDB-lite"/>
    </source>
</evidence>
<accession>A0A5A7TFW7</accession>
<dbReference type="Proteomes" id="UP000321947">
    <property type="component" value="Unassembled WGS sequence"/>
</dbReference>
<protein>
    <submittedName>
        <fullName evidence="3">Reverse transcriptase</fullName>
    </submittedName>
</protein>
<reference evidence="5 6" key="1">
    <citation type="submission" date="2019-08" db="EMBL/GenBank/DDBJ databases">
        <title>Draft genome sequences of two oriental melons (Cucumis melo L. var makuwa).</title>
        <authorList>
            <person name="Kwon S.-Y."/>
        </authorList>
    </citation>
    <scope>NUCLEOTIDE SEQUENCE [LARGE SCALE GENOMIC DNA]</scope>
    <source>
        <strain evidence="6">cv. Chang Bougi</strain>
        <strain evidence="5">cv. SW 3</strain>
        <tissue evidence="3">Leaf</tissue>
    </source>
</reference>
<dbReference type="AlphaFoldDB" id="A0A5A7TFW7"/>
<organism evidence="3 5">
    <name type="scientific">Cucumis melo var. makuwa</name>
    <name type="common">Oriental melon</name>
    <dbReference type="NCBI Taxonomy" id="1194695"/>
    <lineage>
        <taxon>Eukaryota</taxon>
        <taxon>Viridiplantae</taxon>
        <taxon>Streptophyta</taxon>
        <taxon>Embryophyta</taxon>
        <taxon>Tracheophyta</taxon>
        <taxon>Spermatophyta</taxon>
        <taxon>Magnoliopsida</taxon>
        <taxon>eudicotyledons</taxon>
        <taxon>Gunneridae</taxon>
        <taxon>Pentapetalae</taxon>
        <taxon>rosids</taxon>
        <taxon>fabids</taxon>
        <taxon>Cucurbitales</taxon>
        <taxon>Cucurbitaceae</taxon>
        <taxon>Benincaseae</taxon>
        <taxon>Cucumis</taxon>
    </lineage>
</organism>
<keyword evidence="3" id="KW-0808">Transferase</keyword>
<proteinExistence type="predicted"/>
<keyword evidence="3" id="KW-0548">Nucleotidyltransferase</keyword>
<gene>
    <name evidence="4" type="ORF">E5676_scaffold142G004570</name>
    <name evidence="3" type="ORF">E6C27_scaffold460G00160</name>
</gene>
<feature type="domain" description="Retrotransposon gag" evidence="2">
    <location>
        <begin position="157"/>
        <end position="214"/>
    </location>
</feature>
<sequence>MANRRSGGTTRVKRLDAMNHPPQRPKEEQPNPYQWGARRKRGAELQEGCRIQKNHQERRINQFRRGNRRDEQWLENQDHNLDWSSLSEEVESDATMNNRGRRFAPYRERRAEAYEYKMKIDLAIYDSKRNIETFLYWIKNNFFFNYMGTTEHKKVHLVALKLKGGASTWWDQVAVNRQKQGRQLIRSWEKMKKLMKQRFLPPNYEQTLYTQYQNGPLRSSTVRSSDELDGK</sequence>